<feature type="region of interest" description="Disordered" evidence="11">
    <location>
        <begin position="1331"/>
        <end position="1402"/>
    </location>
</feature>
<feature type="transmembrane region" description="Helical" evidence="12">
    <location>
        <begin position="197"/>
        <end position="216"/>
    </location>
</feature>
<dbReference type="PROSITE" id="PS00211">
    <property type="entry name" value="ABC_TRANSPORTER_1"/>
    <property type="match status" value="2"/>
</dbReference>
<protein>
    <submittedName>
        <fullName evidence="17">Multidrug resistance-associated protein 5</fullName>
    </submittedName>
</protein>
<feature type="transmembrane region" description="Helical" evidence="12">
    <location>
        <begin position="984"/>
        <end position="1007"/>
    </location>
</feature>
<dbReference type="InterPro" id="IPR003593">
    <property type="entry name" value="AAA+_ATPase"/>
</dbReference>
<accession>A0A0N4VE61</accession>
<feature type="transmembrane region" description="Helical" evidence="12">
    <location>
        <begin position="409"/>
        <end position="427"/>
    </location>
</feature>
<evidence type="ECO:0000256" key="6">
    <source>
        <dbReference type="ARBA" id="ARBA00022741"/>
    </source>
</evidence>
<keyword evidence="7" id="KW-0067">ATP-binding</keyword>
<feature type="transmembrane region" description="Helical" evidence="12">
    <location>
        <begin position="798"/>
        <end position="827"/>
    </location>
</feature>
<dbReference type="FunFam" id="1.20.1560.10:FF:000162">
    <property type="entry name" value="Predicted protein"/>
    <property type="match status" value="1"/>
</dbReference>
<keyword evidence="10" id="KW-0325">Glycoprotein</keyword>
<dbReference type="CDD" id="cd03244">
    <property type="entry name" value="ABCC_MRP_domain2"/>
    <property type="match status" value="1"/>
</dbReference>
<feature type="transmembrane region" description="Helical" evidence="12">
    <location>
        <begin position="297"/>
        <end position="316"/>
    </location>
</feature>
<name>A0A0N4VE61_ENTVE</name>
<evidence type="ECO:0000256" key="7">
    <source>
        <dbReference type="ARBA" id="ARBA00022840"/>
    </source>
</evidence>
<dbReference type="Gene3D" id="1.20.1560.10">
    <property type="entry name" value="ABC transporter type 1, transmembrane domain"/>
    <property type="match status" value="2"/>
</dbReference>
<dbReference type="OrthoDB" id="6500128at2759"/>
<evidence type="ECO:0000256" key="5">
    <source>
        <dbReference type="ARBA" id="ARBA00022737"/>
    </source>
</evidence>
<feature type="domain" description="ABC transporter" evidence="13">
    <location>
        <begin position="372"/>
        <end position="645"/>
    </location>
</feature>
<gene>
    <name evidence="15" type="ORF">EVEC_LOCUS8401</name>
</gene>
<evidence type="ECO:0000256" key="12">
    <source>
        <dbReference type="SAM" id="Phobius"/>
    </source>
</evidence>
<dbReference type="Pfam" id="PF00005">
    <property type="entry name" value="ABC_tran"/>
    <property type="match status" value="1"/>
</dbReference>
<reference evidence="17" key="1">
    <citation type="submission" date="2017-02" db="UniProtKB">
        <authorList>
            <consortium name="WormBaseParasite"/>
        </authorList>
    </citation>
    <scope>IDENTIFICATION</scope>
</reference>
<evidence type="ECO:0000313" key="17">
    <source>
        <dbReference type="WBParaSite" id="EVEC_0000896001-mRNA-1"/>
    </source>
</evidence>
<dbReference type="InterPro" id="IPR003439">
    <property type="entry name" value="ABC_transporter-like_ATP-bd"/>
</dbReference>
<dbReference type="CDD" id="cd18599">
    <property type="entry name" value="ABC_6TM_MRP5_8_9_D2"/>
    <property type="match status" value="1"/>
</dbReference>
<feature type="transmembrane region" description="Helical" evidence="12">
    <location>
        <begin position="878"/>
        <end position="897"/>
    </location>
</feature>
<evidence type="ECO:0000259" key="14">
    <source>
        <dbReference type="PROSITE" id="PS50929"/>
    </source>
</evidence>
<evidence type="ECO:0000256" key="8">
    <source>
        <dbReference type="ARBA" id="ARBA00022989"/>
    </source>
</evidence>
<feature type="transmembrane region" description="Helical" evidence="12">
    <location>
        <begin position="270"/>
        <end position="291"/>
    </location>
</feature>
<feature type="domain" description="ABC transmembrane type-1" evidence="14">
    <location>
        <begin position="745"/>
        <end position="1041"/>
    </location>
</feature>
<evidence type="ECO:0000256" key="2">
    <source>
        <dbReference type="ARBA" id="ARBA00009726"/>
    </source>
</evidence>
<evidence type="ECO:0000313" key="15">
    <source>
        <dbReference type="EMBL" id="VDD93650.1"/>
    </source>
</evidence>
<keyword evidence="6" id="KW-0547">Nucleotide-binding</keyword>
<proteinExistence type="inferred from homology"/>
<sequence length="1402" mass="155842">MDLPTALRKGSDDGDEEEDVEVYRGRAIRGEETTGFPEVRYARGKKEPKNFSRYKQSLRNALLVRRGTKSSEPNTARVDESGLFSFVTYTWIFPYLWAAFRGRLSHNQTWNCSIYDSSTVNLARIEYLWNQELARRPENPSLFRVVWVFMRTRVIIACLIFLFCLTFGFVGPTCLVRRLISFVESPDMKGKPDSLSYGMLCVFALLFVEFSRVLSYGGTWAVSYRTAIRARGALLAFLYKKLINVRTLRKKTAAEIVNVFANDSQRIFDAVTFVPLVLMGPLVIVGGIIYLIALIGIWSFLGFLVFFVFDVFQFILGKTMIKFRSSAIQKTEKRVSVTGEIVRCIRAIKVNCWEDSFQKTVEAMRHNEKVDLRKAGLAQSLAIASGPIVPAVAATATFIAVIFSGHDLLASDAFSAITVFFVMLFGVRMIPYGSRYCAESIVALRRIQALLLYPPYDDQIPQPKESGMAVCLKDAVFSWDAEVSVADSPKEGLVEGEDKGASAFQLRVADLKIRKKELIGITGTVGSGKSALLDAISGHIGERGVTLSGGQKARISLARALFSNSQVYLIDNILCSVDQNVSDRIFKSAIREVLGNKTVLFVTNNIQYLSQCDRVVHMEGGQVVGVGSHQELLEKSEPYAQFCESCVTSVQENRLRFEDDQSMKITDDDFVKVESSKSGGAKILKPRSGSFPSEISASTVGSLADIPLATNGRIVEEEENYGLAAVKWSIYRKYIEAAGSIFTWIVLSIAFLLNVIATIFSTAWLAQWLKNGRIETNITVGNDTLVTTRTLVNSPANAYYGTICGFSILFLGVSGLVKAIIFVQVSLNAASKLHNKMFRSILRANVQFFDTTPTGRILNRFSKDMDEIDIKLPFSAEVFLQNGITCICYLIMIIWVFPWFIPASIPLACCFSLFVVCFRAGITSLKRIENVSRSPLFDHITASMEGLYTIHSLGQINRFVDTLKTNLDANSGAMFMYQSAMRWLAVWLDLIVVAITFVVGLLIVMFTGRVSPADAGMALAFAVQMSGIFQFAVRTHTDLEAKMTCVERVAYYSEHVESESDVEGKNERTSVPNDWPSNGKIAFSDVKLRYRLNLPLALDGVSFVIDPKDKIGVVGRTGSGKSSLYNALYRLYSLTWGTISIDGVNIAHVPLHRLRRSMAVIPQDPALFAGTIRYNLDPEKEFGDNQLWDALEKAHAKDIVMALDRKMDSAVEEGGRNFSVGERQLLCMARAILRKAKIVILDEATSSLDSSLDKKIQDCLSEALADSTVILIAHRLENVLRLDKILYMDQAKVLEYGKISELLDNKDSNLSRLLSEQKITPVMKQMSLLHQESNGKDSSITGSGSSTPVRIYPQIDDGSGKTSPETSEFEKISESAVKDNATSSEESDLEIIENPVPPKRKR</sequence>
<dbReference type="GO" id="GO:0005524">
    <property type="term" value="F:ATP binding"/>
    <property type="evidence" value="ECO:0007669"/>
    <property type="project" value="UniProtKB-KW"/>
</dbReference>
<dbReference type="SUPFAM" id="SSF90123">
    <property type="entry name" value="ABC transporter transmembrane region"/>
    <property type="match status" value="2"/>
</dbReference>
<feature type="compositionally biased region" description="Polar residues" evidence="11">
    <location>
        <begin position="1331"/>
        <end position="1348"/>
    </location>
</feature>
<dbReference type="SUPFAM" id="SSF52540">
    <property type="entry name" value="P-loop containing nucleoside triphosphate hydrolases"/>
    <property type="match status" value="2"/>
</dbReference>
<dbReference type="WBParaSite" id="EVEC_0000896001-mRNA-1">
    <property type="protein sequence ID" value="EVEC_0000896001-mRNA-1"/>
    <property type="gene ID" value="EVEC_0000896001"/>
</dbReference>
<evidence type="ECO:0000256" key="9">
    <source>
        <dbReference type="ARBA" id="ARBA00023136"/>
    </source>
</evidence>
<dbReference type="PROSITE" id="PS50929">
    <property type="entry name" value="ABC_TM1F"/>
    <property type="match status" value="2"/>
</dbReference>
<evidence type="ECO:0000256" key="4">
    <source>
        <dbReference type="ARBA" id="ARBA00022692"/>
    </source>
</evidence>
<dbReference type="SMART" id="SM00382">
    <property type="entry name" value="AAA"/>
    <property type="match status" value="2"/>
</dbReference>
<comment type="subcellular location">
    <subcellularLocation>
        <location evidence="1">Endomembrane system</location>
        <topology evidence="1">Multi-pass membrane protein</topology>
    </subcellularLocation>
</comment>
<dbReference type="PROSITE" id="PS50893">
    <property type="entry name" value="ABC_TRANSPORTER_2"/>
    <property type="match status" value="2"/>
</dbReference>
<dbReference type="Pfam" id="PF00664">
    <property type="entry name" value="ABC_membrane"/>
    <property type="match status" value="2"/>
</dbReference>
<dbReference type="FunFam" id="1.20.1560.10:FF:000015">
    <property type="entry name" value="multidrug resistance-associated protein 5 isoform X1"/>
    <property type="match status" value="1"/>
</dbReference>
<dbReference type="InterPro" id="IPR036640">
    <property type="entry name" value="ABC1_TM_sf"/>
</dbReference>
<evidence type="ECO:0000256" key="1">
    <source>
        <dbReference type="ARBA" id="ARBA00004127"/>
    </source>
</evidence>
<dbReference type="Gene3D" id="3.40.50.300">
    <property type="entry name" value="P-loop containing nucleotide triphosphate hydrolases"/>
    <property type="match status" value="2"/>
</dbReference>
<dbReference type="GO" id="GO:0140359">
    <property type="term" value="F:ABC-type transporter activity"/>
    <property type="evidence" value="ECO:0007669"/>
    <property type="project" value="InterPro"/>
</dbReference>
<dbReference type="EMBL" id="UXUI01009408">
    <property type="protein sequence ID" value="VDD93650.1"/>
    <property type="molecule type" value="Genomic_DNA"/>
</dbReference>
<dbReference type="PANTHER" id="PTHR24223:SF447">
    <property type="entry name" value="MULTIDRUG RESISTANCE-ASSOCIATED PROTEIN 5"/>
    <property type="match status" value="1"/>
</dbReference>
<dbReference type="PANTHER" id="PTHR24223">
    <property type="entry name" value="ATP-BINDING CASSETTE SUB-FAMILY C"/>
    <property type="match status" value="1"/>
</dbReference>
<evidence type="ECO:0000259" key="13">
    <source>
        <dbReference type="PROSITE" id="PS50893"/>
    </source>
</evidence>
<feature type="transmembrane region" description="Helical" evidence="12">
    <location>
        <begin position="154"/>
        <end position="176"/>
    </location>
</feature>
<organism evidence="17">
    <name type="scientific">Enterobius vermicularis</name>
    <name type="common">Human pinworm</name>
    <dbReference type="NCBI Taxonomy" id="51028"/>
    <lineage>
        <taxon>Eukaryota</taxon>
        <taxon>Metazoa</taxon>
        <taxon>Ecdysozoa</taxon>
        <taxon>Nematoda</taxon>
        <taxon>Chromadorea</taxon>
        <taxon>Rhabditida</taxon>
        <taxon>Spirurina</taxon>
        <taxon>Oxyuridomorpha</taxon>
        <taxon>Oxyuroidea</taxon>
        <taxon>Oxyuridae</taxon>
        <taxon>Enterobius</taxon>
    </lineage>
</organism>
<keyword evidence="16" id="KW-1185">Reference proteome</keyword>
<dbReference type="GO" id="GO:0012505">
    <property type="term" value="C:endomembrane system"/>
    <property type="evidence" value="ECO:0007669"/>
    <property type="project" value="UniProtKB-SubCell"/>
</dbReference>
<dbReference type="InterPro" id="IPR017871">
    <property type="entry name" value="ABC_transporter-like_CS"/>
</dbReference>
<evidence type="ECO:0000256" key="3">
    <source>
        <dbReference type="ARBA" id="ARBA00022448"/>
    </source>
</evidence>
<feature type="transmembrane region" description="Helical" evidence="12">
    <location>
        <begin position="903"/>
        <end position="922"/>
    </location>
</feature>
<dbReference type="STRING" id="51028.A0A0N4VE61"/>
<feature type="compositionally biased region" description="Basic and acidic residues" evidence="11">
    <location>
        <begin position="1368"/>
        <end position="1377"/>
    </location>
</feature>
<feature type="transmembrane region" description="Helical" evidence="12">
    <location>
        <begin position="741"/>
        <end position="766"/>
    </location>
</feature>
<feature type="domain" description="ABC transmembrane type-1" evidence="14">
    <location>
        <begin position="156"/>
        <end position="431"/>
    </location>
</feature>
<keyword evidence="5" id="KW-0677">Repeat</keyword>
<dbReference type="CDD" id="cd18592">
    <property type="entry name" value="ABC_6TM_MRP5_8_9_D1"/>
    <property type="match status" value="1"/>
</dbReference>
<keyword evidence="9 12" id="KW-0472">Membrane</keyword>
<feature type="region of interest" description="Disordered" evidence="11">
    <location>
        <begin position="1"/>
        <end position="20"/>
    </location>
</feature>
<dbReference type="Proteomes" id="UP000274131">
    <property type="component" value="Unassembled WGS sequence"/>
</dbReference>
<feature type="transmembrane region" description="Helical" evidence="12">
    <location>
        <begin position="381"/>
        <end position="403"/>
    </location>
</feature>
<dbReference type="InterPro" id="IPR027417">
    <property type="entry name" value="P-loop_NTPase"/>
</dbReference>
<dbReference type="InterPro" id="IPR050173">
    <property type="entry name" value="ABC_transporter_C-like"/>
</dbReference>
<dbReference type="InterPro" id="IPR011527">
    <property type="entry name" value="ABC1_TM_dom"/>
</dbReference>
<keyword evidence="8 12" id="KW-1133">Transmembrane helix</keyword>
<comment type="similarity">
    <text evidence="2">Belongs to the ABC transporter superfamily. ABCC family. Conjugate transporter (TC 3.A.1.208) subfamily.</text>
</comment>
<keyword evidence="3" id="KW-0813">Transport</keyword>
<evidence type="ECO:0000256" key="10">
    <source>
        <dbReference type="ARBA" id="ARBA00023180"/>
    </source>
</evidence>
<reference evidence="15 16" key="2">
    <citation type="submission" date="2018-10" db="EMBL/GenBank/DDBJ databases">
        <authorList>
            <consortium name="Pathogen Informatics"/>
        </authorList>
    </citation>
    <scope>NUCLEOTIDE SEQUENCE [LARGE SCALE GENOMIC DNA]</scope>
</reference>
<dbReference type="GO" id="GO:0016020">
    <property type="term" value="C:membrane"/>
    <property type="evidence" value="ECO:0007669"/>
    <property type="project" value="InterPro"/>
</dbReference>
<dbReference type="GO" id="GO:0016887">
    <property type="term" value="F:ATP hydrolysis activity"/>
    <property type="evidence" value="ECO:0007669"/>
    <property type="project" value="InterPro"/>
</dbReference>
<evidence type="ECO:0000256" key="11">
    <source>
        <dbReference type="SAM" id="MobiDB-lite"/>
    </source>
</evidence>
<dbReference type="FunFam" id="3.40.50.300:FF:000163">
    <property type="entry name" value="Multidrug resistance-associated protein member 4"/>
    <property type="match status" value="1"/>
</dbReference>
<evidence type="ECO:0000313" key="16">
    <source>
        <dbReference type="Proteomes" id="UP000274131"/>
    </source>
</evidence>
<feature type="domain" description="ABC transporter" evidence="13">
    <location>
        <begin position="1081"/>
        <end position="1315"/>
    </location>
</feature>
<keyword evidence="4 12" id="KW-0812">Transmembrane</keyword>